<reference evidence="1" key="1">
    <citation type="submission" date="2020-07" db="EMBL/GenBank/DDBJ databases">
        <title>Multicomponent nature underlies the extraordinary mechanical properties of spider dragline silk.</title>
        <authorList>
            <person name="Kono N."/>
            <person name="Nakamura H."/>
            <person name="Mori M."/>
            <person name="Yoshida Y."/>
            <person name="Ohtoshi R."/>
            <person name="Malay A.D."/>
            <person name="Moran D.A.P."/>
            <person name="Tomita M."/>
            <person name="Numata K."/>
            <person name="Arakawa K."/>
        </authorList>
    </citation>
    <scope>NUCLEOTIDE SEQUENCE</scope>
</reference>
<evidence type="ECO:0000313" key="1">
    <source>
        <dbReference type="EMBL" id="GFR10384.1"/>
    </source>
</evidence>
<proteinExistence type="predicted"/>
<dbReference type="EMBL" id="BMAO01036404">
    <property type="protein sequence ID" value="GFR10384.1"/>
    <property type="molecule type" value="Genomic_DNA"/>
</dbReference>
<name>A0A8X6HVH6_TRICU</name>
<gene>
    <name evidence="1" type="ORF">TNCT_216941</name>
</gene>
<protein>
    <submittedName>
        <fullName evidence="1">Uncharacterized protein</fullName>
    </submittedName>
</protein>
<dbReference type="Proteomes" id="UP000887116">
    <property type="component" value="Unassembled WGS sequence"/>
</dbReference>
<dbReference type="AlphaFoldDB" id="A0A8X6HVH6"/>
<comment type="caution">
    <text evidence="1">The sequence shown here is derived from an EMBL/GenBank/DDBJ whole genome shotgun (WGS) entry which is preliminary data.</text>
</comment>
<accession>A0A8X6HVH6</accession>
<evidence type="ECO:0000313" key="2">
    <source>
        <dbReference type="Proteomes" id="UP000887116"/>
    </source>
</evidence>
<sequence>MLTTIKTNNAIVQMFPDDWSEAKLIGFRRDPHFNSAEVVTLTVVSSYSLERAIAVFLDRLETHRSLLLQYPPSIIHNSLVIFCLEKESIKSLRTDFRHVFF</sequence>
<keyword evidence="2" id="KW-1185">Reference proteome</keyword>
<organism evidence="1 2">
    <name type="scientific">Trichonephila clavata</name>
    <name type="common">Joro spider</name>
    <name type="synonym">Nephila clavata</name>
    <dbReference type="NCBI Taxonomy" id="2740835"/>
    <lineage>
        <taxon>Eukaryota</taxon>
        <taxon>Metazoa</taxon>
        <taxon>Ecdysozoa</taxon>
        <taxon>Arthropoda</taxon>
        <taxon>Chelicerata</taxon>
        <taxon>Arachnida</taxon>
        <taxon>Araneae</taxon>
        <taxon>Araneomorphae</taxon>
        <taxon>Entelegynae</taxon>
        <taxon>Araneoidea</taxon>
        <taxon>Nephilidae</taxon>
        <taxon>Trichonephila</taxon>
    </lineage>
</organism>